<feature type="compositionally biased region" description="Basic residues" evidence="1">
    <location>
        <begin position="130"/>
        <end position="154"/>
    </location>
</feature>
<dbReference type="GO" id="GO:0004766">
    <property type="term" value="F:spermidine synthase activity"/>
    <property type="evidence" value="ECO:0007669"/>
    <property type="project" value="UniProtKB-EC"/>
</dbReference>
<feature type="compositionally biased region" description="Basic and acidic residues" evidence="1">
    <location>
        <begin position="34"/>
        <end position="45"/>
    </location>
</feature>
<protein>
    <submittedName>
        <fullName evidence="2">Spermidine synthase</fullName>
        <ecNumber evidence="2">2.5.1.16</ecNumber>
    </submittedName>
</protein>
<feature type="non-terminal residue" evidence="2">
    <location>
        <position position="1"/>
    </location>
</feature>
<gene>
    <name evidence="2" type="ORF">AVDCRST_MAG32-1344</name>
</gene>
<reference evidence="2" key="1">
    <citation type="submission" date="2020-02" db="EMBL/GenBank/DDBJ databases">
        <authorList>
            <person name="Meier V. D."/>
        </authorList>
    </citation>
    <scope>NUCLEOTIDE SEQUENCE</scope>
    <source>
        <strain evidence="2">AVDCRST_MAG32</strain>
    </source>
</reference>
<feature type="region of interest" description="Disordered" evidence="1">
    <location>
        <begin position="1"/>
        <end position="220"/>
    </location>
</feature>
<name>A0A6J4NA80_9ACTN</name>
<accession>A0A6J4NA80</accession>
<organism evidence="2">
    <name type="scientific">uncultured Nocardioides sp</name>
    <dbReference type="NCBI Taxonomy" id="198441"/>
    <lineage>
        <taxon>Bacteria</taxon>
        <taxon>Bacillati</taxon>
        <taxon>Actinomycetota</taxon>
        <taxon>Actinomycetes</taxon>
        <taxon>Propionibacteriales</taxon>
        <taxon>Nocardioidaceae</taxon>
        <taxon>Nocardioides</taxon>
        <taxon>environmental samples</taxon>
    </lineage>
</organism>
<keyword evidence="2" id="KW-0808">Transferase</keyword>
<dbReference type="AlphaFoldDB" id="A0A6J4NA80"/>
<evidence type="ECO:0000313" key="2">
    <source>
        <dbReference type="EMBL" id="CAA9378513.1"/>
    </source>
</evidence>
<sequence length="220" mass="24091">DRDRPGRERARRAGAASSYDGRRGGRPGAARQRGVRDGHPRDVLRGRARGGRARPRARPARRRRGRPRARVHAAARARGRARGAGHGRGGRGVARRMDARRHGAARAGAARRSTRADRQRRHRDGDRRGPPHLRPRPPRRRQRAGLPRARRQRRPLLPGDAGADPWAAQLGRRAGGVGGERGPRAAPAPHRGVRRRGGACLRRAAPGPSRAVLPLPRPPL</sequence>
<proteinExistence type="predicted"/>
<dbReference type="EMBL" id="CADCUM010000065">
    <property type="protein sequence ID" value="CAA9378513.1"/>
    <property type="molecule type" value="Genomic_DNA"/>
</dbReference>
<evidence type="ECO:0000256" key="1">
    <source>
        <dbReference type="SAM" id="MobiDB-lite"/>
    </source>
</evidence>
<feature type="compositionally biased region" description="Basic residues" evidence="1">
    <location>
        <begin position="46"/>
        <end position="89"/>
    </location>
</feature>
<dbReference type="EC" id="2.5.1.16" evidence="2"/>
<feature type="non-terminal residue" evidence="2">
    <location>
        <position position="220"/>
    </location>
</feature>